<evidence type="ECO:0008006" key="5">
    <source>
        <dbReference type="Google" id="ProtNLM"/>
    </source>
</evidence>
<protein>
    <recommendedName>
        <fullName evidence="5">Pyrrolo-quinoline quinone</fullName>
    </recommendedName>
</protein>
<reference evidence="3 4" key="1">
    <citation type="submission" date="2019-04" db="EMBL/GenBank/DDBJ databases">
        <authorList>
            <person name="Dong K."/>
        </authorList>
    </citation>
    <scope>NUCLEOTIDE SEQUENCE [LARGE SCALE GENOMIC DNA]</scope>
    <source>
        <strain evidence="4">dk3543</strain>
    </source>
</reference>
<keyword evidence="2" id="KW-0812">Transmembrane</keyword>
<gene>
    <name evidence="3" type="ORF">FC770_01595</name>
</gene>
<dbReference type="AlphaFoldDB" id="A0A4U2YTD6"/>
<comment type="caution">
    <text evidence="3">The sequence shown here is derived from an EMBL/GenBank/DDBJ whole genome shotgun (WGS) entry which is preliminary data.</text>
</comment>
<dbReference type="OrthoDB" id="3276947at2"/>
<keyword evidence="2" id="KW-1133">Transmembrane helix</keyword>
<keyword evidence="2" id="KW-0472">Membrane</keyword>
<dbReference type="Proteomes" id="UP000307808">
    <property type="component" value="Unassembled WGS sequence"/>
</dbReference>
<sequence>MGWVLVALAALLWGAIGPVTIVVVAALLLIPRVRNRVPRPRFSWRGAGIGVLVASVATAVLVALPDGLLPVPGNGGLLVTPGYDGRQVSAKPLDVDEPSQHPWLADSQTDRPGPLGDDPETDTAWYGLESCRSMQFASNGRLVAICHDRRGPQLHVLDADSMRPLATKRLPGTAATDDAVRADACSGARFYLDNGDRAVLATTDGRIQAIGTADADGQPDLTVDQTWNLVKLIGKDDCLVRAMADWSGRIWWVSYQGRVGMLDTVAGGAKVLDLEEQITQPFSVDESGVFVTTDHALYRVVVDERGEAKVSWRTAYDRGVEVKSGQITQGTGSGPALVDDNLVAIADNAEPRMHVAFHDRSTGAEVCKSAVFDGGESATETSLVSVGSGVIVTNDHDRRSVASTLMGFTPTGGVARVDHQEAKCRVVWSHPVAAVSTRPVVSWATGLVYAMTKRPSAWGVSAWYLTALDVRDGEHAFSVRTGTGVLHTPRLSFVALGPDGAAYVGHRSGLVRVRDAERAKT</sequence>
<accession>A0A4U2YTD6</accession>
<evidence type="ECO:0000256" key="1">
    <source>
        <dbReference type="SAM" id="MobiDB-lite"/>
    </source>
</evidence>
<feature type="transmembrane region" description="Helical" evidence="2">
    <location>
        <begin position="6"/>
        <end position="30"/>
    </location>
</feature>
<evidence type="ECO:0000313" key="3">
    <source>
        <dbReference type="EMBL" id="TKI63902.1"/>
    </source>
</evidence>
<keyword evidence="4" id="KW-1185">Reference proteome</keyword>
<feature type="region of interest" description="Disordered" evidence="1">
    <location>
        <begin position="89"/>
        <end position="121"/>
    </location>
</feature>
<dbReference type="SUPFAM" id="SSF82171">
    <property type="entry name" value="DPP6 N-terminal domain-like"/>
    <property type="match status" value="1"/>
</dbReference>
<organism evidence="3 4">
    <name type="scientific">Nocardioides jishulii</name>
    <dbReference type="NCBI Taxonomy" id="2575440"/>
    <lineage>
        <taxon>Bacteria</taxon>
        <taxon>Bacillati</taxon>
        <taxon>Actinomycetota</taxon>
        <taxon>Actinomycetes</taxon>
        <taxon>Propionibacteriales</taxon>
        <taxon>Nocardioidaceae</taxon>
        <taxon>Nocardioides</taxon>
    </lineage>
</organism>
<evidence type="ECO:0000256" key="2">
    <source>
        <dbReference type="SAM" id="Phobius"/>
    </source>
</evidence>
<proteinExistence type="predicted"/>
<feature type="transmembrane region" description="Helical" evidence="2">
    <location>
        <begin position="42"/>
        <end position="64"/>
    </location>
</feature>
<dbReference type="EMBL" id="SZPY01000001">
    <property type="protein sequence ID" value="TKI63902.1"/>
    <property type="molecule type" value="Genomic_DNA"/>
</dbReference>
<name>A0A4U2YTD6_9ACTN</name>
<evidence type="ECO:0000313" key="4">
    <source>
        <dbReference type="Proteomes" id="UP000307808"/>
    </source>
</evidence>
<dbReference type="RefSeq" id="WP_137064366.1">
    <property type="nucleotide sequence ID" value="NZ_CP040748.1"/>
</dbReference>